<dbReference type="AlphaFoldDB" id="A0A2T5MHN0"/>
<accession>A0A2T5MHN0</accession>
<dbReference type="RefSeq" id="WP_107939288.1">
    <property type="nucleotide sequence ID" value="NZ_QANS01000002.1"/>
</dbReference>
<name>A0A2T5MHN0_9GAMM</name>
<dbReference type="GO" id="GO:0045333">
    <property type="term" value="P:cellular respiration"/>
    <property type="evidence" value="ECO:0007669"/>
    <property type="project" value="InterPro"/>
</dbReference>
<evidence type="ECO:0000259" key="3">
    <source>
        <dbReference type="Pfam" id="PF03364"/>
    </source>
</evidence>
<proteinExistence type="inferred from homology"/>
<dbReference type="EMBL" id="QANS01000002">
    <property type="protein sequence ID" value="PTU32096.1"/>
    <property type="molecule type" value="Genomic_DNA"/>
</dbReference>
<gene>
    <name evidence="4" type="ORF">CJD38_05345</name>
</gene>
<evidence type="ECO:0000313" key="5">
    <source>
        <dbReference type="Proteomes" id="UP000244248"/>
    </source>
</evidence>
<dbReference type="Proteomes" id="UP000244248">
    <property type="component" value="Unassembled WGS sequence"/>
</dbReference>
<dbReference type="Pfam" id="PF03364">
    <property type="entry name" value="Polyketide_cyc"/>
    <property type="match status" value="1"/>
</dbReference>
<dbReference type="Gene3D" id="3.30.530.20">
    <property type="match status" value="1"/>
</dbReference>
<protein>
    <submittedName>
        <fullName evidence="4">Ubiquinone-binding protein</fullName>
    </submittedName>
</protein>
<evidence type="ECO:0000256" key="1">
    <source>
        <dbReference type="ARBA" id="ARBA00008918"/>
    </source>
</evidence>
<keyword evidence="2" id="KW-1277">Toxin-antitoxin system</keyword>
<sequence length="145" mass="16102">MAKLERSALLTFSADELYRLVADIESYPQFLPGCVSARVESADETLVRARVGFRVKGLSDSFATENRMEHGTRIHMKLLDGPFKQLSGVWEFQPLAERACKVTLKISLEFGSRIMEGTLAPLINSAIGSVMDAFKQRAEVVYGKS</sequence>
<keyword evidence="5" id="KW-1185">Reference proteome</keyword>
<dbReference type="InterPro" id="IPR005031">
    <property type="entry name" value="COQ10_START"/>
</dbReference>
<feature type="domain" description="Coenzyme Q-binding protein COQ10 START" evidence="3">
    <location>
        <begin position="12"/>
        <end position="135"/>
    </location>
</feature>
<organism evidence="4 5">
    <name type="scientific">Stenotrophobium rhamnosiphilum</name>
    <dbReference type="NCBI Taxonomy" id="2029166"/>
    <lineage>
        <taxon>Bacteria</taxon>
        <taxon>Pseudomonadati</taxon>
        <taxon>Pseudomonadota</taxon>
        <taxon>Gammaproteobacteria</taxon>
        <taxon>Nevskiales</taxon>
        <taxon>Nevskiaceae</taxon>
        <taxon>Stenotrophobium</taxon>
    </lineage>
</organism>
<dbReference type="PANTHER" id="PTHR12901">
    <property type="entry name" value="SPERM PROTEIN HOMOLOG"/>
    <property type="match status" value="1"/>
</dbReference>
<comment type="similarity">
    <text evidence="1">Belongs to the ribosome association toxin RatA family.</text>
</comment>
<dbReference type="SUPFAM" id="SSF55961">
    <property type="entry name" value="Bet v1-like"/>
    <property type="match status" value="1"/>
</dbReference>
<dbReference type="GO" id="GO:0048039">
    <property type="term" value="F:ubiquinone binding"/>
    <property type="evidence" value="ECO:0007669"/>
    <property type="project" value="InterPro"/>
</dbReference>
<reference evidence="4 5" key="1">
    <citation type="submission" date="2018-04" db="EMBL/GenBank/DDBJ databases">
        <title>Novel species isolated from glacier.</title>
        <authorList>
            <person name="Liu Q."/>
            <person name="Xin Y.-H."/>
        </authorList>
    </citation>
    <scope>NUCLEOTIDE SEQUENCE [LARGE SCALE GENOMIC DNA]</scope>
    <source>
        <strain evidence="4 5">GT1R17</strain>
    </source>
</reference>
<comment type="caution">
    <text evidence="4">The sequence shown here is derived from an EMBL/GenBank/DDBJ whole genome shotgun (WGS) entry which is preliminary data.</text>
</comment>
<dbReference type="InterPro" id="IPR044996">
    <property type="entry name" value="COQ10-like"/>
</dbReference>
<evidence type="ECO:0000313" key="4">
    <source>
        <dbReference type="EMBL" id="PTU32096.1"/>
    </source>
</evidence>
<evidence type="ECO:0000256" key="2">
    <source>
        <dbReference type="ARBA" id="ARBA00022649"/>
    </source>
</evidence>
<dbReference type="OrthoDB" id="9804759at2"/>
<dbReference type="PANTHER" id="PTHR12901:SF10">
    <property type="entry name" value="COENZYME Q-BINDING PROTEIN COQ10, MITOCHONDRIAL"/>
    <property type="match status" value="1"/>
</dbReference>
<dbReference type="InterPro" id="IPR023393">
    <property type="entry name" value="START-like_dom_sf"/>
</dbReference>
<dbReference type="CDD" id="cd07813">
    <property type="entry name" value="COQ10p_like"/>
    <property type="match status" value="1"/>
</dbReference>
<keyword evidence="4" id="KW-0830">Ubiquinone</keyword>